<reference evidence="3 4" key="1">
    <citation type="submission" date="2016-05" db="EMBL/GenBank/DDBJ databases">
        <authorList>
            <person name="Lavstsen T."/>
            <person name="Jespersen J.S."/>
        </authorList>
    </citation>
    <scope>NUCLEOTIDE SEQUENCE [LARGE SCALE GENOMIC DNA]</scope>
    <source>
        <strain evidence="3 4">B7-9</strain>
    </source>
</reference>
<accession>A0A2H3KNG6</accession>
<dbReference type="PRINTS" id="PR01217">
    <property type="entry name" value="PRICHEXTENSN"/>
</dbReference>
<feature type="region of interest" description="Disordered" evidence="1">
    <location>
        <begin position="267"/>
        <end position="399"/>
    </location>
</feature>
<organism evidence="3 4">
    <name type="scientific">Candidatus Chloroploca asiatica</name>
    <dbReference type="NCBI Taxonomy" id="1506545"/>
    <lineage>
        <taxon>Bacteria</taxon>
        <taxon>Bacillati</taxon>
        <taxon>Chloroflexota</taxon>
        <taxon>Chloroflexia</taxon>
        <taxon>Chloroflexales</taxon>
        <taxon>Chloroflexineae</taxon>
        <taxon>Oscillochloridaceae</taxon>
        <taxon>Candidatus Chloroploca</taxon>
    </lineage>
</organism>
<dbReference type="AlphaFoldDB" id="A0A2H3KNG6"/>
<dbReference type="EMBL" id="LYXE01000063">
    <property type="protein sequence ID" value="PDV99697.1"/>
    <property type="molecule type" value="Genomic_DNA"/>
</dbReference>
<evidence type="ECO:0000256" key="1">
    <source>
        <dbReference type="SAM" id="MobiDB-lite"/>
    </source>
</evidence>
<comment type="caution">
    <text evidence="3">The sequence shown here is derived from an EMBL/GenBank/DDBJ whole genome shotgun (WGS) entry which is preliminary data.</text>
</comment>
<protein>
    <recommendedName>
        <fullName evidence="5">Right handed beta helix domain-containing protein</fullName>
    </recommendedName>
</protein>
<feature type="compositionally biased region" description="Pro residues" evidence="1">
    <location>
        <begin position="364"/>
        <end position="399"/>
    </location>
</feature>
<keyword evidence="2" id="KW-1133">Transmembrane helix</keyword>
<evidence type="ECO:0000256" key="2">
    <source>
        <dbReference type="SAM" id="Phobius"/>
    </source>
</evidence>
<feature type="compositionally biased region" description="Low complexity" evidence="1">
    <location>
        <begin position="292"/>
        <end position="307"/>
    </location>
</feature>
<evidence type="ECO:0000313" key="3">
    <source>
        <dbReference type="EMBL" id="PDV99697.1"/>
    </source>
</evidence>
<dbReference type="InterPro" id="IPR011050">
    <property type="entry name" value="Pectin_lyase_fold/virulence"/>
</dbReference>
<gene>
    <name evidence="3" type="ORF">A9Q02_00295</name>
</gene>
<name>A0A2H3KNG6_9CHLR</name>
<feature type="compositionally biased region" description="Pro residues" evidence="1">
    <location>
        <begin position="268"/>
        <end position="282"/>
    </location>
</feature>
<dbReference type="Proteomes" id="UP000220922">
    <property type="component" value="Unassembled WGS sequence"/>
</dbReference>
<keyword evidence="4" id="KW-1185">Reference proteome</keyword>
<dbReference type="Gene3D" id="2.160.20.10">
    <property type="entry name" value="Single-stranded right-handed beta-helix, Pectin lyase-like"/>
    <property type="match status" value="1"/>
</dbReference>
<evidence type="ECO:0000313" key="4">
    <source>
        <dbReference type="Proteomes" id="UP000220922"/>
    </source>
</evidence>
<proteinExistence type="predicted"/>
<feature type="transmembrane region" description="Helical" evidence="2">
    <location>
        <begin position="111"/>
        <end position="131"/>
    </location>
</feature>
<keyword evidence="2" id="KW-0472">Membrane</keyword>
<feature type="transmembrane region" description="Helical" evidence="2">
    <location>
        <begin position="12"/>
        <end position="31"/>
    </location>
</feature>
<keyword evidence="2" id="KW-0812">Transmembrane</keyword>
<sequence>MQSALSGQPLLLSLAFVVIILVVVAVVFVVLRLRRPSVEAIDPTTLDASTTLEDTLDFDALVAQDQPDFEADGYPSLAFDADGDEYPSIAPDEEPEGWRERFARLPLTSRLLLILAPLLMLLGLFGLLLLLPTADEPELIIVEPTPIPVTLLVQSASVARADPLTVTIAGASIGLPDGTVVRAEMFEDDFPFSWFDTELATARVRNNRLEFQIPRAADAPQPVETRQYTVRLFGPDDEVASVPAELIVPSIAGIADSFFDRPVAQVPTPTPTATPTATPFPEPELGVPTEDPVPGGPATATPTVDGPIGEGTPPPMPTLALTTVPPTAVPQPIQPTLVRPTALPPPTALPQPTPTDDPSVVAPTTPPLPPVDPVPPPTATPAPRPTLPPPPTVPPPPPADVLSGDIRWSRDQGPLRIERDVQIAPGSELIIEPGVEVQLAPGVAIFVDGGRLLALGQPDQPVRFVSATGERWNGIFVRPNSFVVLEHAEVRGAGLGGTLLASERSELIVRSTRFTDNGGAILLNDTRLEMRDSEVTGNDMPFGPALEATYGRGNFITLTNNRFGGNRLSEGAPQVRISNRSTFETLNLTVEGNLIRGGAPNLQLTTNGPLQGTVGCNALVGDAQGFGLRTQTPQVNPNGVPPMALRIENNLIDEHLPPIIPVYLRYGLGRGATSEILLDMRNNWWGEASGPYEPETNPLGRGDSVGNNIIYAPWLTAPPSCLPPQ</sequence>
<evidence type="ECO:0008006" key="5">
    <source>
        <dbReference type="Google" id="ProtNLM"/>
    </source>
</evidence>
<feature type="compositionally biased region" description="Pro residues" evidence="1">
    <location>
        <begin position="342"/>
        <end position="355"/>
    </location>
</feature>
<dbReference type="InterPro" id="IPR012334">
    <property type="entry name" value="Pectin_lyas_fold"/>
</dbReference>
<dbReference type="SUPFAM" id="SSF51126">
    <property type="entry name" value="Pectin lyase-like"/>
    <property type="match status" value="1"/>
</dbReference>